<evidence type="ECO:0000313" key="4">
    <source>
        <dbReference type="EMBL" id="BBD76284.1"/>
    </source>
</evidence>
<dbReference type="NCBIfam" id="TIGR00277">
    <property type="entry name" value="HDIG"/>
    <property type="match status" value="1"/>
</dbReference>
<dbReference type="PANTHER" id="PTHR43155">
    <property type="entry name" value="CYCLIC DI-GMP PHOSPHODIESTERASE PA4108-RELATED"/>
    <property type="match status" value="1"/>
</dbReference>
<dbReference type="InterPro" id="IPR021812">
    <property type="entry name" value="DUF3391"/>
</dbReference>
<dbReference type="KEGG" id="htl:HPTL_0014"/>
<dbReference type="PROSITE" id="PS51831">
    <property type="entry name" value="HD"/>
    <property type="match status" value="1"/>
</dbReference>
<name>A0A2Z6DV27_HYDTE</name>
<dbReference type="InterPro" id="IPR037522">
    <property type="entry name" value="HD_GYP_dom"/>
</dbReference>
<sequence>MRERRDPLPEVSLEQLQPGVHIELDLPWLDHPFWFNAFTIKDEAQLAELKALGLTKVRWNPKKSRVPPLPPPEKGTAQPTTESQQAVANVEKVRAQIAAQRADKRKQHEAVVAMRRTLARCQEAYQATTERTRAALAAIDRGQPDGARLARDVAAEAASRFTPQAEVVLQLIAEHAHDEGATGHALNTMVVAQMLAHRMGFDQAQIEAVGTAALLHDIGKARIPTSVLYNTKRNRAEERLYRLHPVYGAEWLAEIPGIADEIRLWVRAHHERIDGKGFPDGLADDAVPLAAQIVGLANRFDNLCNPIPGLPALPPAKAVAWLYRHEKGAWNEALFAVFVKMIGVYPPGTFVRLSNDAVGLVLRNSPRDPLRPWVLLYEPETPRSELVAIDLTTVPDVTIAEAVPPERLPPEVVETLDPRCKVRYFHDVAR</sequence>
<dbReference type="PROSITE" id="PS51832">
    <property type="entry name" value="HD_GYP"/>
    <property type="match status" value="1"/>
</dbReference>
<dbReference type="Pfam" id="PF13487">
    <property type="entry name" value="HD_5"/>
    <property type="match status" value="1"/>
</dbReference>
<evidence type="ECO:0000259" key="3">
    <source>
        <dbReference type="PROSITE" id="PS51832"/>
    </source>
</evidence>
<feature type="domain" description="HD" evidence="2">
    <location>
        <begin position="181"/>
        <end position="303"/>
    </location>
</feature>
<organism evidence="4 5">
    <name type="scientific">Hydrogenophilus thermoluteolus</name>
    <name type="common">Pseudomonas hydrogenothermophila</name>
    <dbReference type="NCBI Taxonomy" id="297"/>
    <lineage>
        <taxon>Bacteria</taxon>
        <taxon>Pseudomonadati</taxon>
        <taxon>Pseudomonadota</taxon>
        <taxon>Hydrogenophilia</taxon>
        <taxon>Hydrogenophilales</taxon>
        <taxon>Hydrogenophilaceae</taxon>
        <taxon>Hydrogenophilus</taxon>
    </lineage>
</organism>
<dbReference type="AlphaFoldDB" id="A0A2Z6DV27"/>
<dbReference type="Pfam" id="PF11871">
    <property type="entry name" value="DUF3391"/>
    <property type="match status" value="1"/>
</dbReference>
<dbReference type="InterPro" id="IPR003607">
    <property type="entry name" value="HD/PDEase_dom"/>
</dbReference>
<dbReference type="SMART" id="SM00471">
    <property type="entry name" value="HDc"/>
    <property type="match status" value="1"/>
</dbReference>
<reference evidence="4 5" key="1">
    <citation type="submission" date="2018-04" db="EMBL/GenBank/DDBJ databases">
        <title>Complete genome sequence of Hydrogenophilus thermoluteolus TH-1.</title>
        <authorList>
            <person name="Arai H."/>
        </authorList>
    </citation>
    <scope>NUCLEOTIDE SEQUENCE [LARGE SCALE GENOMIC DNA]</scope>
    <source>
        <strain evidence="4 5">TH-1</strain>
    </source>
</reference>
<dbReference type="InterPro" id="IPR006674">
    <property type="entry name" value="HD_domain"/>
</dbReference>
<gene>
    <name evidence="4" type="ORF">HPTL_0014</name>
</gene>
<keyword evidence="5" id="KW-1185">Reference proteome</keyword>
<dbReference type="EMBL" id="AP018558">
    <property type="protein sequence ID" value="BBD76284.1"/>
    <property type="molecule type" value="Genomic_DNA"/>
</dbReference>
<proteinExistence type="predicted"/>
<dbReference type="Gene3D" id="1.10.3210.10">
    <property type="entry name" value="Hypothetical protein af1432"/>
    <property type="match status" value="1"/>
</dbReference>
<evidence type="ECO:0000313" key="5">
    <source>
        <dbReference type="Proteomes" id="UP000262004"/>
    </source>
</evidence>
<evidence type="ECO:0000256" key="1">
    <source>
        <dbReference type="SAM" id="MobiDB-lite"/>
    </source>
</evidence>
<dbReference type="RefSeq" id="WP_170141221.1">
    <property type="nucleotide sequence ID" value="NZ_AP018558.1"/>
</dbReference>
<evidence type="ECO:0000259" key="2">
    <source>
        <dbReference type="PROSITE" id="PS51831"/>
    </source>
</evidence>
<protein>
    <submittedName>
        <fullName evidence="4">HD-domain containing protein</fullName>
    </submittedName>
</protein>
<dbReference type="GO" id="GO:0008081">
    <property type="term" value="F:phosphoric diester hydrolase activity"/>
    <property type="evidence" value="ECO:0007669"/>
    <property type="project" value="UniProtKB-ARBA"/>
</dbReference>
<dbReference type="Proteomes" id="UP000262004">
    <property type="component" value="Chromosome"/>
</dbReference>
<feature type="domain" description="HD-GYP" evidence="3">
    <location>
        <begin position="159"/>
        <end position="354"/>
    </location>
</feature>
<dbReference type="CDD" id="cd00077">
    <property type="entry name" value="HDc"/>
    <property type="match status" value="1"/>
</dbReference>
<feature type="region of interest" description="Disordered" evidence="1">
    <location>
        <begin position="61"/>
        <end position="84"/>
    </location>
</feature>
<dbReference type="SUPFAM" id="SSF109604">
    <property type="entry name" value="HD-domain/PDEase-like"/>
    <property type="match status" value="1"/>
</dbReference>
<dbReference type="InterPro" id="IPR006675">
    <property type="entry name" value="HDIG_dom"/>
</dbReference>
<dbReference type="PANTHER" id="PTHR43155:SF2">
    <property type="entry name" value="CYCLIC DI-GMP PHOSPHODIESTERASE PA4108"/>
    <property type="match status" value="1"/>
</dbReference>
<accession>A0A2Z6DV27</accession>